<evidence type="ECO:0000313" key="3">
    <source>
        <dbReference type="Proteomes" id="UP000026961"/>
    </source>
</evidence>
<evidence type="ECO:0000313" key="2">
    <source>
        <dbReference type="EnsemblPlants" id="OGLUM05G10170.1"/>
    </source>
</evidence>
<organism evidence="2">
    <name type="scientific">Oryza glumipatula</name>
    <dbReference type="NCBI Taxonomy" id="40148"/>
    <lineage>
        <taxon>Eukaryota</taxon>
        <taxon>Viridiplantae</taxon>
        <taxon>Streptophyta</taxon>
        <taxon>Embryophyta</taxon>
        <taxon>Tracheophyta</taxon>
        <taxon>Spermatophyta</taxon>
        <taxon>Magnoliopsida</taxon>
        <taxon>Liliopsida</taxon>
        <taxon>Poales</taxon>
        <taxon>Poaceae</taxon>
        <taxon>BOP clade</taxon>
        <taxon>Oryzoideae</taxon>
        <taxon>Oryzeae</taxon>
        <taxon>Oryzinae</taxon>
        <taxon>Oryza</taxon>
    </lineage>
</organism>
<reference evidence="2" key="1">
    <citation type="submission" date="2015-04" db="UniProtKB">
        <authorList>
            <consortium name="EnsemblPlants"/>
        </authorList>
    </citation>
    <scope>IDENTIFICATION</scope>
</reference>
<dbReference type="AlphaFoldDB" id="A0A0D9ZWM3"/>
<dbReference type="HOGENOM" id="CLU_2296088_0_0_1"/>
<sequence length="101" mass="11105">MPAISSPDQRLSSPCQSPRCRQQRTLRRVLVAASMEWPQRWAWIKDSVAIELPVERIEAGLIGERKSRLGTASEQADVGFPNPSVGFPSPSHDNLEASHGA</sequence>
<name>A0A0D9ZWM3_9ORYZ</name>
<evidence type="ECO:0000256" key="1">
    <source>
        <dbReference type="SAM" id="MobiDB-lite"/>
    </source>
</evidence>
<dbReference type="Gramene" id="OGLUM05G10170.1">
    <property type="protein sequence ID" value="OGLUM05G10170.1"/>
    <property type="gene ID" value="OGLUM05G10170"/>
</dbReference>
<protein>
    <submittedName>
        <fullName evidence="2">Uncharacterized protein</fullName>
    </submittedName>
</protein>
<dbReference type="EnsemblPlants" id="OGLUM05G10170.1">
    <property type="protein sequence ID" value="OGLUM05G10170.1"/>
    <property type="gene ID" value="OGLUM05G10170"/>
</dbReference>
<accession>A0A0D9ZWM3</accession>
<reference evidence="2" key="2">
    <citation type="submission" date="2018-05" db="EMBL/GenBank/DDBJ databases">
        <title>OgluRS3 (Oryza glumaepatula Reference Sequence Version 3).</title>
        <authorList>
            <person name="Zhang J."/>
            <person name="Kudrna D."/>
            <person name="Lee S."/>
            <person name="Talag J."/>
            <person name="Welchert J."/>
            <person name="Wing R.A."/>
        </authorList>
    </citation>
    <scope>NUCLEOTIDE SEQUENCE [LARGE SCALE GENOMIC DNA]</scope>
</reference>
<feature type="region of interest" description="Disordered" evidence="1">
    <location>
        <begin position="63"/>
        <end position="101"/>
    </location>
</feature>
<proteinExistence type="predicted"/>
<keyword evidence="3" id="KW-1185">Reference proteome</keyword>
<dbReference type="Proteomes" id="UP000026961">
    <property type="component" value="Chromosome 5"/>
</dbReference>